<feature type="region of interest" description="Disordered" evidence="1">
    <location>
        <begin position="196"/>
        <end position="255"/>
    </location>
</feature>
<feature type="non-terminal residue" evidence="2">
    <location>
        <position position="1"/>
    </location>
</feature>
<proteinExistence type="predicted"/>
<name>A0A316VBQ0_9BASI</name>
<feature type="compositionally biased region" description="Low complexity" evidence="1">
    <location>
        <begin position="609"/>
        <end position="621"/>
    </location>
</feature>
<dbReference type="OrthoDB" id="10687487at2759"/>
<protein>
    <submittedName>
        <fullName evidence="2">Uncharacterized protein</fullName>
    </submittedName>
</protein>
<accession>A0A316VBQ0</accession>
<feature type="compositionally biased region" description="Polar residues" evidence="1">
    <location>
        <begin position="230"/>
        <end position="251"/>
    </location>
</feature>
<evidence type="ECO:0000256" key="1">
    <source>
        <dbReference type="SAM" id="MobiDB-lite"/>
    </source>
</evidence>
<feature type="compositionally biased region" description="Polar residues" evidence="1">
    <location>
        <begin position="561"/>
        <end position="592"/>
    </location>
</feature>
<dbReference type="GeneID" id="37022114"/>
<organism evidence="2 3">
    <name type="scientific">Meira miltonrushii</name>
    <dbReference type="NCBI Taxonomy" id="1280837"/>
    <lineage>
        <taxon>Eukaryota</taxon>
        <taxon>Fungi</taxon>
        <taxon>Dikarya</taxon>
        <taxon>Basidiomycota</taxon>
        <taxon>Ustilaginomycotina</taxon>
        <taxon>Exobasidiomycetes</taxon>
        <taxon>Exobasidiales</taxon>
        <taxon>Brachybasidiaceae</taxon>
        <taxon>Meira</taxon>
    </lineage>
</organism>
<dbReference type="AlphaFoldDB" id="A0A316VBQ0"/>
<dbReference type="RefSeq" id="XP_025355036.1">
    <property type="nucleotide sequence ID" value="XM_025500333.1"/>
</dbReference>
<dbReference type="Proteomes" id="UP000245771">
    <property type="component" value="Unassembled WGS sequence"/>
</dbReference>
<evidence type="ECO:0000313" key="3">
    <source>
        <dbReference type="Proteomes" id="UP000245771"/>
    </source>
</evidence>
<reference evidence="2 3" key="1">
    <citation type="journal article" date="2018" name="Mol. Biol. Evol.">
        <title>Broad Genomic Sampling Reveals a Smut Pathogenic Ancestry of the Fungal Clade Ustilaginomycotina.</title>
        <authorList>
            <person name="Kijpornyongpan T."/>
            <person name="Mondo S.J."/>
            <person name="Barry K."/>
            <person name="Sandor L."/>
            <person name="Lee J."/>
            <person name="Lipzen A."/>
            <person name="Pangilinan J."/>
            <person name="LaButti K."/>
            <person name="Hainaut M."/>
            <person name="Henrissat B."/>
            <person name="Grigoriev I.V."/>
            <person name="Spatafora J.W."/>
            <person name="Aime M.C."/>
        </authorList>
    </citation>
    <scope>NUCLEOTIDE SEQUENCE [LARGE SCALE GENOMIC DNA]</scope>
    <source>
        <strain evidence="2 3">MCA 3882</strain>
    </source>
</reference>
<gene>
    <name evidence="2" type="ORF">FA14DRAFT_171480</name>
</gene>
<feature type="compositionally biased region" description="Polar residues" evidence="1">
    <location>
        <begin position="196"/>
        <end position="215"/>
    </location>
</feature>
<dbReference type="InParanoid" id="A0A316VBQ0"/>
<feature type="region of interest" description="Disordered" evidence="1">
    <location>
        <begin position="561"/>
        <end position="625"/>
    </location>
</feature>
<evidence type="ECO:0000313" key="2">
    <source>
        <dbReference type="EMBL" id="PWN34734.1"/>
    </source>
</evidence>
<dbReference type="EMBL" id="KZ819603">
    <property type="protein sequence ID" value="PWN34734.1"/>
    <property type="molecule type" value="Genomic_DNA"/>
</dbReference>
<sequence length="740" mass="83118">MATPLSSDMKEKWKLLANFIAYKFCFEYDLAIEEGLRKARRHSDLQAKDDVDQTQAVRAIFACVDSAVKEAQENFPKSDFLAEAQKVLEDPSPEVQSKYAKEYIYTPDLKMNHTFLHEKYHPTANLIITEVFSHYQKAVEKGKVDALTEINIDNTIFQSPFQELYDHISKNCIAVRVDVDALLKTDSFRAYPSQPLKSATVKSTSQSQPGSSKPSTFIDLTLDEDEDENTVTQDQNQQKSQASETKSNSTKDSSKVFYSDEIRKRTRAARYSGDYRKYYGTEEEEDVQANHQRRKLDDSVEKAPMCLEKVELGKADDKAPLLSIEEILGKSFVILLGLKENATPALQMIMNHYSRDTIVQAIKAGMTSDAQKFITSLVNGDQMTVQALQKMVLRQVEQDKVSKVGIILFFQEGKLEKHASSLSDIHASFVAASTKPTSSLIATAKGILQTTPLANELLGSGHGLGNERNTHLCFNLWSLNETVEALGIFEVDKISKGKIWKPHEVKRAFMHFARCLFMVSCWTVQNDEKLNQTSRHAFPRCQPPLGLHDRLPLSSSYHGKITNEQASSSGSTNVKSHQMPQKTSSHTRTTNVPPARQLSESSDGEYVLSNSKSKSNASSNKPGTSYEDKVQALLSTGYKCLLRPTEIPDIFQGSICLSPEHTFTFTISEQWNDKENLNCGEEVNIRLRLGENLRYTKDRSGLGASLEIVKDPQLYPIYFTRSHSKGVETIREIIRSQAGI</sequence>
<keyword evidence="3" id="KW-1185">Reference proteome</keyword>